<keyword evidence="3" id="KW-0963">Cytoplasm</keyword>
<organism evidence="8 9">
    <name type="scientific">Apteryx owenii</name>
    <name type="common">Little spotted kiwi</name>
    <dbReference type="NCBI Taxonomy" id="8824"/>
    <lineage>
        <taxon>Eukaryota</taxon>
        <taxon>Metazoa</taxon>
        <taxon>Chordata</taxon>
        <taxon>Craniata</taxon>
        <taxon>Vertebrata</taxon>
        <taxon>Euteleostomi</taxon>
        <taxon>Archelosauria</taxon>
        <taxon>Archosauria</taxon>
        <taxon>Dinosauria</taxon>
        <taxon>Saurischia</taxon>
        <taxon>Theropoda</taxon>
        <taxon>Coelurosauria</taxon>
        <taxon>Aves</taxon>
        <taxon>Palaeognathae</taxon>
        <taxon>Apterygiformes</taxon>
        <taxon>Apterygidae</taxon>
        <taxon>Apteryx</taxon>
    </lineage>
</organism>
<evidence type="ECO:0000259" key="7">
    <source>
        <dbReference type="Pfam" id="PF15297"/>
    </source>
</evidence>
<evidence type="ECO:0000256" key="6">
    <source>
        <dbReference type="SAM" id="MobiDB-lite"/>
    </source>
</evidence>
<dbReference type="GO" id="GO:0005829">
    <property type="term" value="C:cytosol"/>
    <property type="evidence" value="ECO:0007669"/>
    <property type="project" value="TreeGrafter"/>
</dbReference>
<dbReference type="GO" id="GO:0005813">
    <property type="term" value="C:centrosome"/>
    <property type="evidence" value="ECO:0007669"/>
    <property type="project" value="TreeGrafter"/>
</dbReference>
<feature type="domain" description="Cytoskeleton-associated protein 2 C-terminal" evidence="7">
    <location>
        <begin position="638"/>
        <end position="693"/>
    </location>
</feature>
<comment type="subcellular location">
    <subcellularLocation>
        <location evidence="1">Cytoplasm</location>
        <location evidence="1">Cytoskeleton</location>
    </subcellularLocation>
</comment>
<dbReference type="Proteomes" id="UP000694424">
    <property type="component" value="Unplaced"/>
</dbReference>
<evidence type="ECO:0000256" key="4">
    <source>
        <dbReference type="ARBA" id="ARBA00022553"/>
    </source>
</evidence>
<feature type="compositionally biased region" description="Polar residues" evidence="6">
    <location>
        <begin position="260"/>
        <end position="272"/>
    </location>
</feature>
<dbReference type="InterPro" id="IPR052855">
    <property type="entry name" value="CKAP2-like"/>
</dbReference>
<feature type="compositionally biased region" description="Polar residues" evidence="6">
    <location>
        <begin position="387"/>
        <end position="404"/>
    </location>
</feature>
<dbReference type="Pfam" id="PF15297">
    <property type="entry name" value="CKAP2_C"/>
    <property type="match status" value="2"/>
</dbReference>
<evidence type="ECO:0000256" key="1">
    <source>
        <dbReference type="ARBA" id="ARBA00004245"/>
    </source>
</evidence>
<keyword evidence="4" id="KW-0597">Phosphoprotein</keyword>
<dbReference type="PANTHER" id="PTHR47078">
    <property type="entry name" value="CYTOSKELETON-ASSOCIATED PROTEIN 2-LIKE"/>
    <property type="match status" value="1"/>
</dbReference>
<comment type="similarity">
    <text evidence="2">Belongs to the CKAP2 family.</text>
</comment>
<feature type="compositionally biased region" description="Polar residues" evidence="6">
    <location>
        <begin position="220"/>
        <end position="230"/>
    </location>
</feature>
<dbReference type="InterPro" id="IPR029197">
    <property type="entry name" value="CKAP2_C"/>
</dbReference>
<dbReference type="PANTHER" id="PTHR47078:SF1">
    <property type="entry name" value="CYTOSKELETON-ASSOCIATED PROTEIN 2-LIKE"/>
    <property type="match status" value="1"/>
</dbReference>
<sequence>ACGVGATFSHNLFAEERRRQLQEYLAAKGKLKCSSTKPYLKDRTNHLNPLLKPLSKPEQVVRSKKDVLVNAAKGAHKDDKLGVKTAWRAGHNPQQRSSNATQRAAVVPSEQFRKSTKLPLGLVPGTNHSAQPRRRLPTSTSCHLNAEGTEEAAKETVTAVALSGSDLLPGAPRSLNKSLQERLVCNKENFPGQTPSEPALNTTFESDGNSHGNSRVLAHRQTSGAISRTIQGPKGRINSHQKREELIQDQLKKSLPGLKNASQKPSSKTQAWQPPPLLTIPRTWLHKKPGAKRESINTARQPTGKPLGTLPVGNFKHRSRAPQLKRSPVKPPASSRPQGTAKPGSTKKSSLRLAGAVQRQRTTVKGEAGRKDAKMVPQGRAAASRATGPQNQARGTHGSKTQAIESKFKTRRERLKPTLPKASGVQAKRVPKTPTAEDRKKQLEQWLASKGKSYKRPPMALLQKKAVKQKLAFASNVKEEKEKKPEQFCLDRLNSILTDCLKLVEEGFPSEELLEMLSHIPQAEKFAKFWICKAKLLARNGPFDATGLYKDAVCAGAVPLQELREVVLDILKTTDRTSEEQKAEHPALWEPATPCPSERRHVVVTPFLMRKCLTSLPISSIKLQVVSIPRRKEWPEGQELKILTPVRRSLRIEWAGSRYPEMLKDHDTVVSSLDEILASEEESQLFFRKNKALPEVTEMEVMAL</sequence>
<evidence type="ECO:0000313" key="8">
    <source>
        <dbReference type="Ensembl" id="ENSAOWP00000010146.1"/>
    </source>
</evidence>
<reference evidence="8" key="2">
    <citation type="submission" date="2025-09" db="UniProtKB">
        <authorList>
            <consortium name="Ensembl"/>
        </authorList>
    </citation>
    <scope>IDENTIFICATION</scope>
</reference>
<feature type="domain" description="Cytoskeleton-associated protein 2 C-terminal" evidence="7">
    <location>
        <begin position="399"/>
        <end position="575"/>
    </location>
</feature>
<accession>A0A8B9PCQ7</accession>
<dbReference type="Ensembl" id="ENSAOWT00000011523.1">
    <property type="protein sequence ID" value="ENSAOWP00000010146.1"/>
    <property type="gene ID" value="ENSAOWG00000006984.1"/>
</dbReference>
<evidence type="ECO:0000256" key="3">
    <source>
        <dbReference type="ARBA" id="ARBA00022490"/>
    </source>
</evidence>
<feature type="region of interest" description="Disordered" evidence="6">
    <location>
        <begin position="119"/>
        <end position="138"/>
    </location>
</feature>
<dbReference type="GO" id="GO:0072686">
    <property type="term" value="C:mitotic spindle"/>
    <property type="evidence" value="ECO:0007669"/>
    <property type="project" value="TreeGrafter"/>
</dbReference>
<feature type="region of interest" description="Disordered" evidence="6">
    <location>
        <begin position="188"/>
        <end position="243"/>
    </location>
</feature>
<reference evidence="8" key="1">
    <citation type="submission" date="2025-08" db="UniProtKB">
        <authorList>
            <consortium name="Ensembl"/>
        </authorList>
    </citation>
    <scope>IDENTIFICATION</scope>
</reference>
<proteinExistence type="inferred from homology"/>
<keyword evidence="5" id="KW-0206">Cytoskeleton</keyword>
<evidence type="ECO:0000313" key="9">
    <source>
        <dbReference type="Proteomes" id="UP000694424"/>
    </source>
</evidence>
<feature type="region of interest" description="Disordered" evidence="6">
    <location>
        <begin position="255"/>
        <end position="407"/>
    </location>
</feature>
<keyword evidence="9" id="KW-1185">Reference proteome</keyword>
<feature type="compositionally biased region" description="Polar residues" evidence="6">
    <location>
        <begin position="191"/>
        <end position="213"/>
    </location>
</feature>
<evidence type="ECO:0000256" key="5">
    <source>
        <dbReference type="ARBA" id="ARBA00023212"/>
    </source>
</evidence>
<dbReference type="AlphaFoldDB" id="A0A8B9PCQ7"/>
<protein>
    <submittedName>
        <fullName evidence="8">Cytoskeleton associated protein 2 like</fullName>
    </submittedName>
</protein>
<name>A0A8B9PCQ7_APTOW</name>
<evidence type="ECO:0000256" key="2">
    <source>
        <dbReference type="ARBA" id="ARBA00009468"/>
    </source>
</evidence>